<dbReference type="PRINTS" id="PR00258">
    <property type="entry name" value="SPERACTRCPTR"/>
</dbReference>
<evidence type="ECO:0000256" key="6">
    <source>
        <dbReference type="ARBA" id="ARBA00023180"/>
    </source>
</evidence>
<dbReference type="InterPro" id="IPR051171">
    <property type="entry name" value="CaCA"/>
</dbReference>
<dbReference type="PROSITE" id="PS50287">
    <property type="entry name" value="SRCR_2"/>
    <property type="match status" value="2"/>
</dbReference>
<dbReference type="Pfam" id="PF00530">
    <property type="entry name" value="SRCR"/>
    <property type="match status" value="2"/>
</dbReference>
<keyword evidence="5 7" id="KW-1015">Disulfide bond</keyword>
<keyword evidence="1 9" id="KW-0732">Signal</keyword>
<evidence type="ECO:0000259" key="10">
    <source>
        <dbReference type="PROSITE" id="PS50287"/>
    </source>
</evidence>
<keyword evidence="13" id="KW-1185">Reference proteome</keyword>
<dbReference type="FunFam" id="3.10.250.10:FF:000011">
    <property type="entry name" value="Scavenger receptor class A member 5"/>
    <property type="match status" value="1"/>
</dbReference>
<proteinExistence type="predicted"/>
<dbReference type="EMBL" id="CASHTH010002207">
    <property type="protein sequence ID" value="CAI8026302.1"/>
    <property type="molecule type" value="Genomic_DNA"/>
</dbReference>
<evidence type="ECO:0000256" key="1">
    <source>
        <dbReference type="ARBA" id="ARBA00022729"/>
    </source>
</evidence>
<dbReference type="GO" id="GO:0007154">
    <property type="term" value="P:cell communication"/>
    <property type="evidence" value="ECO:0007669"/>
    <property type="project" value="InterPro"/>
</dbReference>
<dbReference type="Gene3D" id="3.10.250.10">
    <property type="entry name" value="SRCR-like domain"/>
    <property type="match status" value="2"/>
</dbReference>
<dbReference type="SMART" id="SM00237">
    <property type="entry name" value="Calx_beta"/>
    <property type="match status" value="11"/>
</dbReference>
<evidence type="ECO:0000313" key="12">
    <source>
        <dbReference type="EMBL" id="CAI8026302.1"/>
    </source>
</evidence>
<keyword evidence="4" id="KW-0406">Ion transport</keyword>
<evidence type="ECO:0000256" key="9">
    <source>
        <dbReference type="SAM" id="SignalP"/>
    </source>
</evidence>
<evidence type="ECO:0000313" key="13">
    <source>
        <dbReference type="Proteomes" id="UP001174909"/>
    </source>
</evidence>
<dbReference type="InterPro" id="IPR003886">
    <property type="entry name" value="NIDO_dom"/>
</dbReference>
<feature type="domain" description="SRCR" evidence="10">
    <location>
        <begin position="1814"/>
        <end position="1914"/>
    </location>
</feature>
<dbReference type="PANTHER" id="PTHR11878">
    <property type="entry name" value="SODIUM/CALCIUM EXCHANGER"/>
    <property type="match status" value="1"/>
</dbReference>
<name>A0AA35SBZ4_GEOBA</name>
<dbReference type="GO" id="GO:0030001">
    <property type="term" value="P:metal ion transport"/>
    <property type="evidence" value="ECO:0007669"/>
    <property type="project" value="TreeGrafter"/>
</dbReference>
<dbReference type="Pfam" id="PF17517">
    <property type="entry name" value="IgGFc_binding"/>
    <property type="match status" value="1"/>
</dbReference>
<dbReference type="PROSITE" id="PS50923">
    <property type="entry name" value="SUSHI"/>
    <property type="match status" value="1"/>
</dbReference>
<comment type="caution">
    <text evidence="12">The sequence shown here is derived from an EMBL/GenBank/DDBJ whole genome shotgun (WGS) entry which is preliminary data.</text>
</comment>
<dbReference type="SUPFAM" id="SSF56487">
    <property type="entry name" value="SRCR-like"/>
    <property type="match status" value="2"/>
</dbReference>
<dbReference type="InterPro" id="IPR001190">
    <property type="entry name" value="SRCR"/>
</dbReference>
<keyword evidence="2" id="KW-0677">Repeat</keyword>
<feature type="chain" id="PRO_5041387128" evidence="9">
    <location>
        <begin position="25"/>
        <end position="3017"/>
    </location>
</feature>
<feature type="domain" description="Sushi" evidence="11">
    <location>
        <begin position="2528"/>
        <end position="2585"/>
    </location>
</feature>
<dbReference type="GO" id="GO:0016020">
    <property type="term" value="C:membrane"/>
    <property type="evidence" value="ECO:0007669"/>
    <property type="project" value="InterPro"/>
</dbReference>
<dbReference type="FunFam" id="3.10.250.10:FF:000001">
    <property type="entry name" value="Lysyl oxidase 4 isoform X1"/>
    <property type="match status" value="1"/>
</dbReference>
<dbReference type="SMART" id="SM00032">
    <property type="entry name" value="CCP"/>
    <property type="match status" value="1"/>
</dbReference>
<evidence type="ECO:0000256" key="7">
    <source>
        <dbReference type="PROSITE-ProRule" id="PRU00196"/>
    </source>
</evidence>
<feature type="signal peptide" evidence="9">
    <location>
        <begin position="1"/>
        <end position="24"/>
    </location>
</feature>
<dbReference type="SMART" id="SM00202">
    <property type="entry name" value="SR"/>
    <property type="match status" value="2"/>
</dbReference>
<dbReference type="GO" id="GO:0007160">
    <property type="term" value="P:cell-matrix adhesion"/>
    <property type="evidence" value="ECO:0007669"/>
    <property type="project" value="InterPro"/>
</dbReference>
<reference evidence="12" key="1">
    <citation type="submission" date="2023-03" db="EMBL/GenBank/DDBJ databases">
        <authorList>
            <person name="Steffen K."/>
            <person name="Cardenas P."/>
        </authorList>
    </citation>
    <scope>NUCLEOTIDE SEQUENCE</scope>
</reference>
<keyword evidence="4" id="KW-0813">Transport</keyword>
<dbReference type="SUPFAM" id="SSF57535">
    <property type="entry name" value="Complement control module/SCR domain"/>
    <property type="match status" value="1"/>
</dbReference>
<evidence type="ECO:0000256" key="8">
    <source>
        <dbReference type="PROSITE-ProRule" id="PRU00302"/>
    </source>
</evidence>
<dbReference type="PANTHER" id="PTHR11878:SF65">
    <property type="entry name" value="NA_CA-EXCHANGE PROTEIN, ISOFORM G"/>
    <property type="match status" value="1"/>
</dbReference>
<feature type="disulfide bond" evidence="7">
    <location>
        <begin position="1883"/>
        <end position="1893"/>
    </location>
</feature>
<dbReference type="Pfam" id="PF06119">
    <property type="entry name" value="NIDO"/>
    <property type="match status" value="3"/>
</dbReference>
<dbReference type="Gene3D" id="2.10.70.10">
    <property type="entry name" value="Complement Module, domain 1"/>
    <property type="match status" value="1"/>
</dbReference>
<feature type="disulfide bond" evidence="8">
    <location>
        <begin position="2556"/>
        <end position="2583"/>
    </location>
</feature>
<dbReference type="InterPro" id="IPR000436">
    <property type="entry name" value="Sushi_SCR_CCP_dom"/>
</dbReference>
<dbReference type="SUPFAM" id="SSF141072">
    <property type="entry name" value="CalX-like"/>
    <property type="match status" value="12"/>
</dbReference>
<dbReference type="SMART" id="SM00539">
    <property type="entry name" value="NIDO"/>
    <property type="match status" value="3"/>
</dbReference>
<evidence type="ECO:0000256" key="5">
    <source>
        <dbReference type="ARBA" id="ARBA00023157"/>
    </source>
</evidence>
<dbReference type="InterPro" id="IPR035976">
    <property type="entry name" value="Sushi/SCR/CCP_sf"/>
</dbReference>
<comment type="caution">
    <text evidence="7">Lacks conserved residue(s) required for the propagation of feature annotation.</text>
</comment>
<keyword evidence="8" id="KW-0768">Sushi</keyword>
<dbReference type="InterPro" id="IPR038081">
    <property type="entry name" value="CalX-like_sf"/>
</dbReference>
<keyword evidence="3" id="KW-0106">Calcium</keyword>
<feature type="domain" description="SRCR" evidence="10">
    <location>
        <begin position="1705"/>
        <end position="1806"/>
    </location>
</feature>
<evidence type="ECO:0000259" key="11">
    <source>
        <dbReference type="PROSITE" id="PS50923"/>
    </source>
</evidence>
<dbReference type="InterPro" id="IPR003644">
    <property type="entry name" value="Calx_beta"/>
</dbReference>
<dbReference type="Pfam" id="PF03160">
    <property type="entry name" value="Calx-beta"/>
    <property type="match status" value="11"/>
</dbReference>
<protein>
    <submittedName>
        <fullName evidence="12">Deleted in malignant brain tumors 1 protein</fullName>
    </submittedName>
</protein>
<dbReference type="Gene3D" id="2.60.40.2030">
    <property type="match status" value="12"/>
</dbReference>
<gene>
    <name evidence="12" type="ORF">GBAR_LOCUS15120</name>
</gene>
<sequence length="3017" mass="328657">MALLKNFTFVFFMTLALWINCYQGLSVVESTISKFDCYASTDCHGHILLGALSKGSCCAAGNNGLSFSRSGKCENCFSEDAFTSLGTDFYVAFPNNLELPPLFSNANLRLKISTFETGPTSIEVITMSGVRKSTIMGESVEIEVRKELKLTSISERDKGLHIKSNGKPVSVVALSEEGFSADLFLVLPPVYIPDQYVYYAVSVRRDIVQEATFNSAILVVATEDGTVVMLSPTTNVSLSSMSDINGTGIAGQPISVILNETNTLYVTSPESLSGSKVVSNKPITFISGHECGNIPTGISFCDHMFEQIPPTSTWGIEFYSVPLKTRESFDVIMLLASKSDTMVTCVCNPPMETTNLIISTAGGVVSVNVSSEQYCRFMSNKPVLVVQLAVASGVDNVSADPFMMIIPPFGQYRSKYLIPTFEPQYERNLSYFVNIVLVTDNQTDIDFMLLDESRVSANWTEIFCDVNEHHCAYGAQLDVNVSDTAYILSHVNPDVLFSATVYSFGMRIGQGFAAGFNQKPIALHRVTLSASVFEANESDGALEVMLMLQRSSTLSNTVSIRLKTRDLQETTSAIADVDYFPIDTEVVFDPDESSKLVSINLPEDDVFPEANKTFEVYITATPGVLISPIGFAYATILNDDEPLPVVNISFGITSISVLEGNGFVELVLTKSEGAVGAVSVNLNTVDGTAVAGIDYEPLSTVITFEQQDVMATVRVKVLNNPALQQKRMFSAVIEVTPGLRFPAQVIDSVATINIDDDDMIVIGVNPVTQEVTEGSNATINMEILSGSLEKDVVVSLTSVEQSAKGGEDYMSPRSSVTFSKSKSFNSVFISIFNDDQLELPESFSISLSHHEGESVLILPIKSTIWILDNDDVEIGLVVNTATVREGDTIPVTVRVINGDLSVPVEVSLSTLSRTAIEDDDFERIQDMRLIFDEDTVEYNLTIATYDNPISVGSKDFAVQLSLKSGARVRLAPSTMSITVLDDDSLPSMTCHQDTKCLSDNGISVSSIDLCCNQLRGKSVEFSAAQGTCQPCINIDFSRSEYILLESLMNNTVPVTVTGGRLPIDTVIEVNPDESSSNAGFEDFKLYSPTIELGMGSTGSTIMLEIVLDDFRNSEDAVESFILQLLHSADILPQNVVLGTAVIRVMNVVPVLSIEQSVYRVDEEDGNVSIRVSVVGERTTVVNFSIVTSNESATVGVDYSSLITSFSVQPDDRDVLFNIDIIDDDIVEKEEFLDLGIRSESVGVLVENRYTHIRIRDFDIAIVRFMETSYTVREDTGQIEICVVIDGRVDFDFTVGLSTVDGTAGEEDFEAVSTILTFSREESVKCVAVSVINDAVLEETELFLVTLTLRSDSNQIKFDNSMTTVEILNVFTQNVTVEFERTSFVVSENNQVTIVIAATGNFDGPITLMLAVSPETDDYTLQTPSTIEPTLSQFPIEVLISIVDDCKKEGNETFFLSLTSPGQLGVTIVNDRASITVLDLPVKFNDDVLQFLDLGFVTFLPPQDDSISEAILPPEGFRAFGQTYSNLYVTTNGVITLGVPALECCPVRFEDIHFGAAAFVSPYWIDNDPSIEGNVSYSVVVRDNELLQTVSNYIAQSQRISFNGTWMLIAYWLDVPEALLKQQVNSYQAVLITNGIRSFAVFIYNCNKLDPQSVAGIGYYFNESVQMEHVYASTSNSSQVACENYPCTPWNSIVYPLFDAVCEGQVRLADEVVPGVGRVEICFNDEWGTVCDDNWDINDATVVCRQLGFPSSSHTAIGRAMFGEGAGTIWLDEVACSGTESELQDCAHNGVGINNCRHREDASVACVFECSSGTVRLSGGNATAGRVEVCYNNVWGTICDDSWDVNDARVVCNQLNLPSSSAIPIRNAGFGEGGGVIWLDDVSCAGDEESLQSCPNLEVGVHNCGHDEDAGVVCGQEQITVGYDPATYVTTESDRSVTLTVRVFSHPGGAPQSFTLVVNTEDGTATVDYVPVAGEIIQFNAGDITQTHTITINDDNDCEENPNENFFSNFVLDRGFPDVTVTVPQATVTIDDSGEIECDPIEVGYEFSVYTTTEGTGVVTLCTVVINFPGGSPRPFTINATTEDGSAVSGSDYAGVVDVPLMFEVGDDRVCHDVVIIDGDDCETPFEDFFSNLEYYSGDMPIIITRDRTQVIIDDTAEPECEPITVSYDPATYTTTESDGSVTLTVRVFSHPGGAPRPFTVVVNTQDGTATVADSDYVPVAGEIIQFNAGDVTQTHTIAINDDDDCEENPNGNFFSNIALDRGFPDVTVTVHQATVTIDDSGEIECDPIEVGYEFSVYTTTEGTGVVTLCTVVINFPGGSPRPFTINATTEDGSAVSGSDYAGVVDVPLMFEVGDDRVCHDVVIIDGDDCETPFEDFFSNLEYYSGDMPIIITRDRTRVNINDTAEPECVIQVGYEDARYSVNEGDGEVELCVTTQRPVMRPFVIISTTMDLSAVAPIDYDGVISELVFNTGDSRICYTISIVDDDLCEEPSENLLAQLRVQNENAVEYRLEFTEVVIEDDAEPECADVTCPSLPHPANGVVLLTNLTEGSLATYLCNEGFGLAGDRGRICQSDGMWSGEAPICVASVLQYLDLGDDVGGLHMEDNRSDPITVPGQIPVFGQRYSTLYVIENGVIFFGMVTDEFSPHELSADDFPYSDTKPFVAPYWIENDLSQGGNVSYGVFTEDSTLLIEVSDFISQSESVEFSGTWMLVAYWINVPFFGSSDEDEVLSNTYQAVVITDGSSTYTVFTYLCNDLDNTTLGGRIGYYNDSCNFVEDPSSSAQMSFMVACENEDISLWNNIVYHLTPDGDSLQLLDLGVTNDVIRVFLPSANDELSGNISSPSTGFPLIGTRATRFNVHTNGLIVINGQVELLSPRMFSMIVSGSFVAPYWVDNDPSMGGSVSYEVHEGDSPLLRRVSCSISSREDFGFSGTWMLVVYWFNVPLFDTTMTSTYQGILITDGNDSYAVFIYVCEGLAVDASARIGYYLSPEAFTEHRLSGSQPSNIGCEEPVVIYKLTN</sequence>
<keyword evidence="6" id="KW-0325">Glycoprotein</keyword>
<dbReference type="InterPro" id="IPR036772">
    <property type="entry name" value="SRCR-like_dom_sf"/>
</dbReference>
<evidence type="ECO:0000256" key="4">
    <source>
        <dbReference type="ARBA" id="ARBA00023065"/>
    </source>
</evidence>
<evidence type="ECO:0000256" key="3">
    <source>
        <dbReference type="ARBA" id="ARBA00022837"/>
    </source>
</evidence>
<dbReference type="CDD" id="cd00033">
    <property type="entry name" value="CCP"/>
    <property type="match status" value="1"/>
</dbReference>
<accession>A0AA35SBZ4</accession>
<evidence type="ECO:0000256" key="2">
    <source>
        <dbReference type="ARBA" id="ARBA00022737"/>
    </source>
</evidence>
<feature type="disulfide bond" evidence="7">
    <location>
        <begin position="1775"/>
        <end position="1785"/>
    </location>
</feature>
<organism evidence="12 13">
    <name type="scientific">Geodia barretti</name>
    <name type="common">Barrett's horny sponge</name>
    <dbReference type="NCBI Taxonomy" id="519541"/>
    <lineage>
        <taxon>Eukaryota</taxon>
        <taxon>Metazoa</taxon>
        <taxon>Porifera</taxon>
        <taxon>Demospongiae</taxon>
        <taxon>Heteroscleromorpha</taxon>
        <taxon>Tetractinellida</taxon>
        <taxon>Astrophorina</taxon>
        <taxon>Geodiidae</taxon>
        <taxon>Geodia</taxon>
    </lineage>
</organism>
<dbReference type="InterPro" id="IPR035234">
    <property type="entry name" value="IgGFc-bd_N"/>
</dbReference>
<dbReference type="Pfam" id="PF00084">
    <property type="entry name" value="Sushi"/>
    <property type="match status" value="1"/>
</dbReference>
<dbReference type="Proteomes" id="UP001174909">
    <property type="component" value="Unassembled WGS sequence"/>
</dbReference>